<dbReference type="GO" id="GO:0003697">
    <property type="term" value="F:single-stranded DNA binding"/>
    <property type="evidence" value="ECO:0007669"/>
    <property type="project" value="TreeGrafter"/>
</dbReference>
<organism evidence="2 3">
    <name type="scientific">Trichostrongylus colubriformis</name>
    <name type="common">Black scour worm</name>
    <dbReference type="NCBI Taxonomy" id="6319"/>
    <lineage>
        <taxon>Eukaryota</taxon>
        <taxon>Metazoa</taxon>
        <taxon>Ecdysozoa</taxon>
        <taxon>Nematoda</taxon>
        <taxon>Chromadorea</taxon>
        <taxon>Rhabditida</taxon>
        <taxon>Rhabditina</taxon>
        <taxon>Rhabditomorpha</taxon>
        <taxon>Strongyloidea</taxon>
        <taxon>Trichostrongylidae</taxon>
        <taxon>Trichostrongylus</taxon>
    </lineage>
</organism>
<dbReference type="InterPro" id="IPR004583">
    <property type="entry name" value="DNA_repair_Rad4"/>
</dbReference>
<accession>A0AAN8F1D5</accession>
<dbReference type="PANTHER" id="PTHR12135">
    <property type="entry name" value="DNA REPAIR PROTEIN XP-C / RAD4"/>
    <property type="match status" value="1"/>
</dbReference>
<dbReference type="EMBL" id="WIXE01019092">
    <property type="protein sequence ID" value="KAK5970372.1"/>
    <property type="molecule type" value="Genomic_DNA"/>
</dbReference>
<feature type="compositionally biased region" description="Gly residues" evidence="1">
    <location>
        <begin position="37"/>
        <end position="47"/>
    </location>
</feature>
<dbReference type="GO" id="GO:0000111">
    <property type="term" value="C:nucleotide-excision repair factor 2 complex"/>
    <property type="evidence" value="ECO:0007669"/>
    <property type="project" value="TreeGrafter"/>
</dbReference>
<keyword evidence="3" id="KW-1185">Reference proteome</keyword>
<evidence type="ECO:0000313" key="3">
    <source>
        <dbReference type="Proteomes" id="UP001331761"/>
    </source>
</evidence>
<gene>
    <name evidence="2" type="ORF">GCK32_014728</name>
</gene>
<feature type="region of interest" description="Disordered" evidence="1">
    <location>
        <begin position="159"/>
        <end position="202"/>
    </location>
</feature>
<dbReference type="AlphaFoldDB" id="A0AAN8F1D5"/>
<feature type="compositionally biased region" description="Low complexity" evidence="1">
    <location>
        <begin position="61"/>
        <end position="81"/>
    </location>
</feature>
<dbReference type="PANTHER" id="PTHR12135:SF0">
    <property type="entry name" value="DNA REPAIR PROTEIN COMPLEMENTING XP-C CELLS"/>
    <property type="match status" value="1"/>
</dbReference>
<feature type="non-terminal residue" evidence="2">
    <location>
        <position position="269"/>
    </location>
</feature>
<dbReference type="GO" id="GO:0006289">
    <property type="term" value="P:nucleotide-excision repair"/>
    <property type="evidence" value="ECO:0007669"/>
    <property type="project" value="InterPro"/>
</dbReference>
<comment type="caution">
    <text evidence="2">The sequence shown here is derived from an EMBL/GenBank/DDBJ whole genome shotgun (WGS) entry which is preliminary data.</text>
</comment>
<protein>
    <submittedName>
        <fullName evidence="2">Uncharacterized protein</fullName>
    </submittedName>
</protein>
<dbReference type="GO" id="GO:0005737">
    <property type="term" value="C:cytoplasm"/>
    <property type="evidence" value="ECO:0007669"/>
    <property type="project" value="TreeGrafter"/>
</dbReference>
<dbReference type="GO" id="GO:0006298">
    <property type="term" value="P:mismatch repair"/>
    <property type="evidence" value="ECO:0007669"/>
    <property type="project" value="TreeGrafter"/>
</dbReference>
<dbReference type="GO" id="GO:0071942">
    <property type="term" value="C:XPC complex"/>
    <property type="evidence" value="ECO:0007669"/>
    <property type="project" value="TreeGrafter"/>
</dbReference>
<feature type="region of interest" description="Disordered" evidence="1">
    <location>
        <begin position="1"/>
        <end position="104"/>
    </location>
</feature>
<dbReference type="GO" id="GO:0003684">
    <property type="term" value="F:damaged DNA binding"/>
    <property type="evidence" value="ECO:0007669"/>
    <property type="project" value="InterPro"/>
</dbReference>
<sequence>MEKIDYRLEGEVDEDPEDSDASFTPSETKQPVKQSGKKGGGGRGRQSGGTKSEGRTRVPWSGKSTKSGAGGSSTSKTPSTKLQSARPASSKPLKPWQKLNEPVVQGDIVLPPRNLRKGERKMAKFRIFAAALAVGRNREMTQEESNRILDGMRVKAKVTSKARAPSPTAVPENEKVSDEGASSSEDEWEEMEPVDVGDGKGKSVQITLKKAEEKDWWALYLRQEVNKCVRENWENCHKVHILCYIAHLQYLKKVILEESLIPSLMLTKV</sequence>
<evidence type="ECO:0000313" key="2">
    <source>
        <dbReference type="EMBL" id="KAK5970372.1"/>
    </source>
</evidence>
<evidence type="ECO:0000256" key="1">
    <source>
        <dbReference type="SAM" id="MobiDB-lite"/>
    </source>
</evidence>
<proteinExistence type="predicted"/>
<dbReference type="Proteomes" id="UP001331761">
    <property type="component" value="Unassembled WGS sequence"/>
</dbReference>
<reference evidence="2 3" key="1">
    <citation type="submission" date="2019-10" db="EMBL/GenBank/DDBJ databases">
        <title>Assembly and Annotation for the nematode Trichostrongylus colubriformis.</title>
        <authorList>
            <person name="Martin J."/>
        </authorList>
    </citation>
    <scope>NUCLEOTIDE SEQUENCE [LARGE SCALE GENOMIC DNA]</scope>
    <source>
        <strain evidence="2">G859</strain>
        <tissue evidence="2">Whole worm</tissue>
    </source>
</reference>
<name>A0AAN8F1D5_TRICO</name>
<feature type="compositionally biased region" description="Basic and acidic residues" evidence="1">
    <location>
        <begin position="1"/>
        <end position="10"/>
    </location>
</feature>
<feature type="compositionally biased region" description="Polar residues" evidence="1">
    <location>
        <begin position="21"/>
        <end position="33"/>
    </location>
</feature>
<feature type="compositionally biased region" description="Acidic residues" evidence="1">
    <location>
        <begin position="184"/>
        <end position="195"/>
    </location>
</feature>
<feature type="compositionally biased region" description="Acidic residues" evidence="1">
    <location>
        <begin position="11"/>
        <end position="20"/>
    </location>
</feature>